<evidence type="ECO:0000256" key="2">
    <source>
        <dbReference type="ARBA" id="ARBA00022691"/>
    </source>
</evidence>
<dbReference type="InterPro" id="IPR013785">
    <property type="entry name" value="Aldolase_TIM"/>
</dbReference>
<dbReference type="AlphaFoldDB" id="W0RDI8"/>
<keyword evidence="8" id="KW-1185">Reference proteome</keyword>
<accession>W0RDI8</accession>
<feature type="domain" description="Radical SAM core" evidence="6">
    <location>
        <begin position="24"/>
        <end position="239"/>
    </location>
</feature>
<evidence type="ECO:0000313" key="7">
    <source>
        <dbReference type="EMBL" id="AHG88380.1"/>
    </source>
</evidence>
<dbReference type="GO" id="GO:0046872">
    <property type="term" value="F:metal ion binding"/>
    <property type="evidence" value="ECO:0007669"/>
    <property type="project" value="UniProtKB-KW"/>
</dbReference>
<dbReference type="HOGENOM" id="CLU_009273_4_2_0"/>
<keyword evidence="2" id="KW-0949">S-adenosyl-L-methionine</keyword>
<dbReference type="SFLD" id="SFLDG01067">
    <property type="entry name" value="SPASM/twitch_domain_containing"/>
    <property type="match status" value="1"/>
</dbReference>
<dbReference type="CDD" id="cd01335">
    <property type="entry name" value="Radical_SAM"/>
    <property type="match status" value="1"/>
</dbReference>
<dbReference type="Gene3D" id="3.20.20.70">
    <property type="entry name" value="Aldolase class I"/>
    <property type="match status" value="1"/>
</dbReference>
<comment type="cofactor">
    <cofactor evidence="1">
        <name>[4Fe-4S] cluster</name>
        <dbReference type="ChEBI" id="CHEBI:49883"/>
    </cofactor>
</comment>
<dbReference type="InterPro" id="IPR058240">
    <property type="entry name" value="rSAM_sf"/>
</dbReference>
<proteinExistence type="predicted"/>
<evidence type="ECO:0000259" key="6">
    <source>
        <dbReference type="PROSITE" id="PS51918"/>
    </source>
</evidence>
<gene>
    <name evidence="7" type="ORF">J421_0843</name>
</gene>
<dbReference type="Pfam" id="PF13186">
    <property type="entry name" value="SPASM"/>
    <property type="match status" value="1"/>
</dbReference>
<dbReference type="GO" id="GO:0003824">
    <property type="term" value="F:catalytic activity"/>
    <property type="evidence" value="ECO:0007669"/>
    <property type="project" value="InterPro"/>
</dbReference>
<dbReference type="GO" id="GO:0051536">
    <property type="term" value="F:iron-sulfur cluster binding"/>
    <property type="evidence" value="ECO:0007669"/>
    <property type="project" value="UniProtKB-KW"/>
</dbReference>
<reference evidence="7 8" key="1">
    <citation type="journal article" date="2014" name="Genome Announc.">
        <title>Genome Sequence and Methylome of Soil Bacterium Gemmatirosa kalamazoonensis KBS708T, a Member of the Rarely Cultivated Gemmatimonadetes Phylum.</title>
        <authorList>
            <person name="Debruyn J.M."/>
            <person name="Radosevich M."/>
            <person name="Wommack K.E."/>
            <person name="Polson S.W."/>
            <person name="Hauser L.J."/>
            <person name="Fawaz M.N."/>
            <person name="Korlach J."/>
            <person name="Tsai Y.C."/>
        </authorList>
    </citation>
    <scope>NUCLEOTIDE SEQUENCE [LARGE SCALE GENOMIC DNA]</scope>
    <source>
        <strain evidence="7 8">KBS708</strain>
    </source>
</reference>
<keyword evidence="4" id="KW-0408">Iron</keyword>
<dbReference type="Proteomes" id="UP000019151">
    <property type="component" value="Chromosome"/>
</dbReference>
<dbReference type="EMBL" id="CP007128">
    <property type="protein sequence ID" value="AHG88380.1"/>
    <property type="molecule type" value="Genomic_DNA"/>
</dbReference>
<evidence type="ECO:0000256" key="1">
    <source>
        <dbReference type="ARBA" id="ARBA00001966"/>
    </source>
</evidence>
<keyword evidence="3" id="KW-0479">Metal-binding</keyword>
<protein>
    <submittedName>
        <fullName evidence="7">Radical SAM domain protein</fullName>
    </submittedName>
</protein>
<dbReference type="InterPro" id="IPR007197">
    <property type="entry name" value="rSAM"/>
</dbReference>
<evidence type="ECO:0000313" key="8">
    <source>
        <dbReference type="Proteomes" id="UP000019151"/>
    </source>
</evidence>
<dbReference type="RefSeq" id="WP_104022238.1">
    <property type="nucleotide sequence ID" value="NZ_CP007128.1"/>
</dbReference>
<dbReference type="SFLD" id="SFLDS00029">
    <property type="entry name" value="Radical_SAM"/>
    <property type="match status" value="1"/>
</dbReference>
<dbReference type="PROSITE" id="PS51918">
    <property type="entry name" value="RADICAL_SAM"/>
    <property type="match status" value="1"/>
</dbReference>
<dbReference type="PANTHER" id="PTHR11228">
    <property type="entry name" value="RADICAL SAM DOMAIN PROTEIN"/>
    <property type="match status" value="1"/>
</dbReference>
<sequence length="348" mass="38134">MTTLAPRPTPGHTLATPLPRLDPITRLPILILFPHSRCNCRCVMCDIWRDTTRAELSADDVARWTAEWRALGVERVVLSGGEALLHSRLWELCDRLRAAGIGITLLSTGLLLRRHAAELVRRCDDVVVSLDGPQPVHDAVRNVPRAYERLAEGVAAVKAADARVQVTARCTVQRANYAYLGATVDAARALGLDRVSFLAADVTSDAFNRPDGWDDARVARVALDADDLPRLAAELDALEREHAADFATGFVAEPPAKLRRRLLQYYAALLGRDEFAPNECNAPWVSSVIEADGTVRPCFFQPPLGNVHAAGGLGAVLNSAEVVAWRRGLDTRRDEICRRCVCTLSLRP</sequence>
<dbReference type="Pfam" id="PF04055">
    <property type="entry name" value="Radical_SAM"/>
    <property type="match status" value="1"/>
</dbReference>
<dbReference type="KEGG" id="gba:J421_0843"/>
<dbReference type="InterPro" id="IPR050377">
    <property type="entry name" value="Radical_SAM_PqqE_MftC-like"/>
</dbReference>
<organism evidence="7 8">
    <name type="scientific">Gemmatirosa kalamazoonensis</name>
    <dbReference type="NCBI Taxonomy" id="861299"/>
    <lineage>
        <taxon>Bacteria</taxon>
        <taxon>Pseudomonadati</taxon>
        <taxon>Gemmatimonadota</taxon>
        <taxon>Gemmatimonadia</taxon>
        <taxon>Gemmatimonadales</taxon>
        <taxon>Gemmatimonadaceae</taxon>
        <taxon>Gemmatirosa</taxon>
    </lineage>
</organism>
<evidence type="ECO:0000256" key="3">
    <source>
        <dbReference type="ARBA" id="ARBA00022723"/>
    </source>
</evidence>
<name>W0RDI8_9BACT</name>
<keyword evidence="5" id="KW-0411">Iron-sulfur</keyword>
<dbReference type="CDD" id="cd21109">
    <property type="entry name" value="SPASM"/>
    <property type="match status" value="1"/>
</dbReference>
<dbReference type="SUPFAM" id="SSF102114">
    <property type="entry name" value="Radical SAM enzymes"/>
    <property type="match status" value="1"/>
</dbReference>
<dbReference type="OrthoDB" id="7021155at2"/>
<evidence type="ECO:0000256" key="5">
    <source>
        <dbReference type="ARBA" id="ARBA00023014"/>
    </source>
</evidence>
<dbReference type="InterPro" id="IPR023885">
    <property type="entry name" value="4Fe4S-binding_SPASM_dom"/>
</dbReference>
<dbReference type="InParanoid" id="W0RDI8"/>
<evidence type="ECO:0000256" key="4">
    <source>
        <dbReference type="ARBA" id="ARBA00023004"/>
    </source>
</evidence>
<dbReference type="eggNOG" id="COG0535">
    <property type="taxonomic scope" value="Bacteria"/>
</dbReference>
<dbReference type="STRING" id="861299.J421_0843"/>
<dbReference type="PANTHER" id="PTHR11228:SF7">
    <property type="entry name" value="PQQA PEPTIDE CYCLASE"/>
    <property type="match status" value="1"/>
</dbReference>